<dbReference type="EMBL" id="JBBWUH010000003">
    <property type="protein sequence ID" value="KAK8174226.1"/>
    <property type="molecule type" value="Genomic_DNA"/>
</dbReference>
<keyword evidence="2" id="KW-0812">Transmembrane</keyword>
<dbReference type="Proteomes" id="UP001456524">
    <property type="component" value="Unassembled WGS sequence"/>
</dbReference>
<feature type="transmembrane region" description="Helical" evidence="2">
    <location>
        <begin position="108"/>
        <end position="127"/>
    </location>
</feature>
<evidence type="ECO:0000313" key="4">
    <source>
        <dbReference type="Proteomes" id="UP001456524"/>
    </source>
</evidence>
<protein>
    <recommendedName>
        <fullName evidence="5">Transmembrane protein</fullName>
    </recommendedName>
</protein>
<reference evidence="3 4" key="1">
    <citation type="journal article" date="2022" name="G3 (Bethesda)">
        <title>Enemy or ally: a genomic approach to elucidate the lifestyle of Phyllosticta citrichinaensis.</title>
        <authorList>
            <person name="Buijs V.A."/>
            <person name="Groenewald J.Z."/>
            <person name="Haridas S."/>
            <person name="LaButti K.M."/>
            <person name="Lipzen A."/>
            <person name="Martin F.M."/>
            <person name="Barry K."/>
            <person name="Grigoriev I.V."/>
            <person name="Crous P.W."/>
            <person name="Seidl M.F."/>
        </authorList>
    </citation>
    <scope>NUCLEOTIDE SEQUENCE [LARGE SCALE GENOMIC DNA]</scope>
    <source>
        <strain evidence="3 4">CBS 129764</strain>
    </source>
</reference>
<proteinExistence type="predicted"/>
<feature type="region of interest" description="Disordered" evidence="1">
    <location>
        <begin position="144"/>
        <end position="180"/>
    </location>
</feature>
<comment type="caution">
    <text evidence="3">The sequence shown here is derived from an EMBL/GenBank/DDBJ whole genome shotgun (WGS) entry which is preliminary data.</text>
</comment>
<gene>
    <name evidence="3" type="ORF">IWX90DRAFT_166933</name>
</gene>
<name>A0ABR1Y178_9PEZI</name>
<keyword evidence="2" id="KW-0472">Membrane</keyword>
<sequence length="180" mass="19860">MHCTINNCILAVFLRHSYRCCPSRGCVGYGHELRDSVPVKEDEGEERVAATAWPPLPRRKTTTDLRRHHNYGKHCLVLCFISHALPRQSVGVHCALTRPYRKLLPCRLAAFALLLSLSFSFSLFPSAHRVQRIGEDRRAMMRVGSGRTGEATESGQGGLDASVAVSGRDDDDDDGGQAGR</sequence>
<feature type="compositionally biased region" description="Acidic residues" evidence="1">
    <location>
        <begin position="169"/>
        <end position="180"/>
    </location>
</feature>
<keyword evidence="2" id="KW-1133">Transmembrane helix</keyword>
<evidence type="ECO:0008006" key="5">
    <source>
        <dbReference type="Google" id="ProtNLM"/>
    </source>
</evidence>
<evidence type="ECO:0000256" key="1">
    <source>
        <dbReference type="SAM" id="MobiDB-lite"/>
    </source>
</evidence>
<accession>A0ABR1Y178</accession>
<evidence type="ECO:0000313" key="3">
    <source>
        <dbReference type="EMBL" id="KAK8174226.1"/>
    </source>
</evidence>
<organism evidence="3 4">
    <name type="scientific">Phyllosticta citrichinensis</name>
    <dbReference type="NCBI Taxonomy" id="1130410"/>
    <lineage>
        <taxon>Eukaryota</taxon>
        <taxon>Fungi</taxon>
        <taxon>Dikarya</taxon>
        <taxon>Ascomycota</taxon>
        <taxon>Pezizomycotina</taxon>
        <taxon>Dothideomycetes</taxon>
        <taxon>Dothideomycetes incertae sedis</taxon>
        <taxon>Botryosphaeriales</taxon>
        <taxon>Phyllostictaceae</taxon>
        <taxon>Phyllosticta</taxon>
    </lineage>
</organism>
<evidence type="ECO:0000256" key="2">
    <source>
        <dbReference type="SAM" id="Phobius"/>
    </source>
</evidence>
<keyword evidence="4" id="KW-1185">Reference proteome</keyword>